<feature type="compositionally biased region" description="Polar residues" evidence="4">
    <location>
        <begin position="641"/>
        <end position="651"/>
    </location>
</feature>
<evidence type="ECO:0000256" key="2">
    <source>
        <dbReference type="ARBA" id="ARBA00022737"/>
    </source>
</evidence>
<dbReference type="KEGG" id="dsa:Desal_0129"/>
<dbReference type="HOGENOM" id="CLU_335476_0_0_7"/>
<dbReference type="EMBL" id="CP001649">
    <property type="protein sequence ID" value="ACS78200.1"/>
    <property type="molecule type" value="Genomic_DNA"/>
</dbReference>
<dbReference type="InterPro" id="IPR006530">
    <property type="entry name" value="YD"/>
</dbReference>
<evidence type="ECO:0000256" key="4">
    <source>
        <dbReference type="SAM" id="MobiDB-lite"/>
    </source>
</evidence>
<gene>
    <name evidence="6" type="ordered locus">Desal_0129</name>
</gene>
<dbReference type="PANTHER" id="PTHR11219:SF69">
    <property type="entry name" value="TENEURIN-A"/>
    <property type="match status" value="1"/>
</dbReference>
<dbReference type="eggNOG" id="COG3209">
    <property type="taxonomic scope" value="Bacteria"/>
</dbReference>
<feature type="domain" description="Teneurin-like YD-shell" evidence="5">
    <location>
        <begin position="182"/>
        <end position="440"/>
    </location>
</feature>
<evidence type="ECO:0000256" key="3">
    <source>
        <dbReference type="ARBA" id="ARBA00023157"/>
    </source>
</evidence>
<dbReference type="InterPro" id="IPR022385">
    <property type="entry name" value="Rhs_assc_core"/>
</dbReference>
<dbReference type="STRING" id="526222.Desal_0129"/>
<dbReference type="NCBIfam" id="TIGR01643">
    <property type="entry name" value="YD_repeat_2x"/>
    <property type="match status" value="1"/>
</dbReference>
<organism evidence="6 7">
    <name type="scientific">Maridesulfovibrio salexigens (strain ATCC 14822 / DSM 2638 / NCIMB 8403 / VKM B-1763)</name>
    <name type="common">Desulfovibrio salexigens</name>
    <dbReference type="NCBI Taxonomy" id="526222"/>
    <lineage>
        <taxon>Bacteria</taxon>
        <taxon>Pseudomonadati</taxon>
        <taxon>Thermodesulfobacteriota</taxon>
        <taxon>Desulfovibrionia</taxon>
        <taxon>Desulfovibrionales</taxon>
        <taxon>Desulfovibrionaceae</taxon>
        <taxon>Maridesulfovibrio</taxon>
    </lineage>
</organism>
<dbReference type="PANTHER" id="PTHR11219">
    <property type="entry name" value="TENEURIN AND N-ACETYLGLUCOSAMINE-1-PHOSPHODIESTER ALPHA-N-ACETYLGLUCOSAMINIDASE"/>
    <property type="match status" value="1"/>
</dbReference>
<sequence>MSFRNDFRLRPKSRKELGLGLRMYGENEEPQIQIENMWEVYSPSTGMVLLEPKPDFSEFSRGDRMYPSMMKPETKVRWEQKNKEWEIEKERYAWRKRLAHLRFMRENQELPLVQALAQTDYAKALIEEFSAKQPQQPQTGTGEDLHDEFERDGVEFDPESPIRVTPFVVPGMEEPFSVLATARDEDGRIVEKLCALEPKDHHVHYDYDAGGRLCAVWKDERLIEEYKYGKQGERYFGSTPQTGQRRFTYGPGLRLERAGEVKYSYDGDGRLVMKQDGLDVTTYEYHYSGQLQQVNLPDGRRVSYVIDPQGRRMAKSVNGMVAETYSWHDFTTLSIVAFEDGTRMEFAYDEEGDPVVMHYNDELYSLASDQVGTIYMVANKDGHEVKRIIRDSFGNIIVDTNDRMNIPVGFAGGLYDRDTGLVHFGHREYDPSCGRFITPDPIGIEGGDVDVYGYCHDDPVNFVDRVGLAKRGIDYWIESGHNLYYEQAKDKSQSRTMEYRKGRDDSKSQTMEGKPEHPDLSWEEQMEAYGGHVEEQNGDGEDSSDDEKGSAESAEGSDDSGSSEGKGSGESSDSGEAGGSSSSQSPLTKPADRNASGGNSSAGSESKSRERKGTEGQSGDLAQRFGKDAPDTASKAEPSGANPSKPSNPSDVSKPAQPQHPGQKDGSKNERGTFGKIADGLKGSAKKISKGIDGLGEKSAEGTKKAVTKGSEAAGKAFKDGLKAAGKASKEVAEQYKNNKAFRNAFNTAIAAGMAPKAAAAYAAGGGAAMANAYRSLMQRGAVEVVPKVASIPGAERFAKGAHDFATAQDPTSIPKYTIGGGLGSIWAGRDQIQSNAKDIYNGTKEYFRK</sequence>
<dbReference type="NCBIfam" id="TIGR03696">
    <property type="entry name" value="Rhs_assc_core"/>
    <property type="match status" value="1"/>
</dbReference>
<dbReference type="RefSeq" id="WP_012765726.1">
    <property type="nucleotide sequence ID" value="NC_012881.1"/>
</dbReference>
<feature type="compositionally biased region" description="Low complexity" evidence="4">
    <location>
        <begin position="593"/>
        <end position="605"/>
    </location>
</feature>
<evidence type="ECO:0000313" key="6">
    <source>
        <dbReference type="EMBL" id="ACS78200.1"/>
    </source>
</evidence>
<keyword evidence="1" id="KW-0245">EGF-like domain</keyword>
<feature type="region of interest" description="Disordered" evidence="4">
    <location>
        <begin position="488"/>
        <end position="520"/>
    </location>
</feature>
<feature type="compositionally biased region" description="Basic and acidic residues" evidence="4">
    <location>
        <begin position="662"/>
        <end position="673"/>
    </location>
</feature>
<evidence type="ECO:0000313" key="7">
    <source>
        <dbReference type="Proteomes" id="UP000002601"/>
    </source>
</evidence>
<dbReference type="Proteomes" id="UP000002601">
    <property type="component" value="Chromosome"/>
</dbReference>
<evidence type="ECO:0000259" key="5">
    <source>
        <dbReference type="Pfam" id="PF25023"/>
    </source>
</evidence>
<dbReference type="InterPro" id="IPR056823">
    <property type="entry name" value="TEN-like_YD-shell"/>
</dbReference>
<evidence type="ECO:0000256" key="1">
    <source>
        <dbReference type="ARBA" id="ARBA00022536"/>
    </source>
</evidence>
<feature type="region of interest" description="Disordered" evidence="4">
    <location>
        <begin position="533"/>
        <end position="711"/>
    </location>
</feature>
<reference evidence="6 7" key="1">
    <citation type="submission" date="2009-06" db="EMBL/GenBank/DDBJ databases">
        <title>Complete sequence of Desulfovibrio salexigens DSM 2638.</title>
        <authorList>
            <consortium name="US DOE Joint Genome Institute"/>
            <person name="Lucas S."/>
            <person name="Copeland A."/>
            <person name="Lapidus A."/>
            <person name="Glavina del Rio T."/>
            <person name="Tice H."/>
            <person name="Bruce D."/>
            <person name="Goodwin L."/>
            <person name="Pitluck S."/>
            <person name="Munk A.C."/>
            <person name="Brettin T."/>
            <person name="Detter J.C."/>
            <person name="Han C."/>
            <person name="Tapia R."/>
            <person name="Larimer F."/>
            <person name="Land M."/>
            <person name="Hauser L."/>
            <person name="Kyrpides N."/>
            <person name="Anderson I."/>
            <person name="Wall J.D."/>
            <person name="Arkin A.P."/>
            <person name="Dehal P."/>
            <person name="Chivian D."/>
            <person name="Giles B."/>
            <person name="Hazen T.C."/>
        </authorList>
    </citation>
    <scope>NUCLEOTIDE SEQUENCE [LARGE SCALE GENOMIC DNA]</scope>
    <source>
        <strain evidence="7">ATCC 14822 / DSM 2638 / NCIMB 8403 / VKM B-1763</strain>
    </source>
</reference>
<keyword evidence="2" id="KW-0677">Repeat</keyword>
<feature type="compositionally biased region" description="Basic and acidic residues" evidence="4">
    <location>
        <begin position="695"/>
        <end position="704"/>
    </location>
</feature>
<dbReference type="AlphaFoldDB" id="C6BVI6"/>
<protein>
    <submittedName>
        <fullName evidence="6">YD repeat protein</fullName>
    </submittedName>
</protein>
<proteinExistence type="predicted"/>
<keyword evidence="7" id="KW-1185">Reference proteome</keyword>
<dbReference type="Pfam" id="PF25023">
    <property type="entry name" value="TEN_YD-shell"/>
    <property type="match status" value="1"/>
</dbReference>
<accession>C6BVI6</accession>
<name>C6BVI6_MARSD</name>
<dbReference type="Gene3D" id="2.180.10.10">
    <property type="entry name" value="RHS repeat-associated core"/>
    <property type="match status" value="1"/>
</dbReference>
<feature type="compositionally biased region" description="Acidic residues" evidence="4">
    <location>
        <begin position="536"/>
        <end position="545"/>
    </location>
</feature>
<dbReference type="InterPro" id="IPR051216">
    <property type="entry name" value="Teneurin"/>
</dbReference>
<keyword evidence="3" id="KW-1015">Disulfide bond</keyword>
<feature type="compositionally biased region" description="Low complexity" evidence="4">
    <location>
        <begin position="551"/>
        <end position="583"/>
    </location>
</feature>